<evidence type="ECO:0000256" key="1">
    <source>
        <dbReference type="ARBA" id="ARBA00022723"/>
    </source>
</evidence>
<dbReference type="Pfam" id="PF01026">
    <property type="entry name" value="TatD_DNase"/>
    <property type="match status" value="1"/>
</dbReference>
<protein>
    <submittedName>
        <fullName evidence="4">TatD family deoxyribonuclease</fullName>
    </submittedName>
</protein>
<feature type="binding site" evidence="3">
    <location>
        <position position="202"/>
    </location>
    <ligand>
        <name>a divalent metal cation</name>
        <dbReference type="ChEBI" id="CHEBI:60240"/>
        <label>1</label>
    </ligand>
</feature>
<evidence type="ECO:0000313" key="4">
    <source>
        <dbReference type="EMBL" id="RRK34354.1"/>
    </source>
</evidence>
<reference evidence="4" key="1">
    <citation type="submission" date="2018-10" db="EMBL/GenBank/DDBJ databases">
        <title>Schaedlerella arabinophila gen. nov. sp. nov., isolated from the mouse intestinal tract and comparative analysis with the genome of the closely related altered Schaedler flora strain ASF502.</title>
        <authorList>
            <person name="Miyake S."/>
            <person name="Soh M."/>
            <person name="Seedorf H."/>
        </authorList>
    </citation>
    <scope>NUCLEOTIDE SEQUENCE [LARGE SCALE GENOMIC DNA]</scope>
    <source>
        <strain evidence="4">DSM 106076</strain>
    </source>
</reference>
<evidence type="ECO:0000256" key="2">
    <source>
        <dbReference type="ARBA" id="ARBA00022801"/>
    </source>
</evidence>
<dbReference type="GO" id="GO:0005829">
    <property type="term" value="C:cytosol"/>
    <property type="evidence" value="ECO:0007669"/>
    <property type="project" value="TreeGrafter"/>
</dbReference>
<keyword evidence="5" id="KW-1185">Reference proteome</keyword>
<dbReference type="CDD" id="cd01310">
    <property type="entry name" value="TatD_DNAse"/>
    <property type="match status" value="1"/>
</dbReference>
<evidence type="ECO:0000313" key="5">
    <source>
        <dbReference type="Proteomes" id="UP000274920"/>
    </source>
</evidence>
<dbReference type="RefSeq" id="WP_125129493.1">
    <property type="nucleotide sequence ID" value="NZ_RHJS01000002.1"/>
</dbReference>
<sequence>MIFDTHAHYDDHQFDPDRETLLGQMEAGGIGTIVNASASVESWDRVLELTRKYPFLYGMIGVHPDEVGDLDEKTFARMEHLLKEEKIVAVGEIGLDYYWDKEKHDLQKHWFLRQLELARKLQLPVNVHSREAAADTMELLREHGQGMDVIVHCYSYSREMAEEYVKMGYFVGVGGVVTFKNAKKLKEAVQAVPLSHIVLETDCPYLAPEPYRGKRNSSLNLPYVARAIGELKGVTEEEVIRATEENARTFYRIPVRKDTAI</sequence>
<dbReference type="GO" id="GO:0016788">
    <property type="term" value="F:hydrolase activity, acting on ester bonds"/>
    <property type="evidence" value="ECO:0007669"/>
    <property type="project" value="InterPro"/>
</dbReference>
<feature type="binding site" evidence="3">
    <location>
        <position position="128"/>
    </location>
    <ligand>
        <name>a divalent metal cation</name>
        <dbReference type="ChEBI" id="CHEBI:60240"/>
        <label>2</label>
    </ligand>
</feature>
<dbReference type="SUPFAM" id="SSF51556">
    <property type="entry name" value="Metallo-dependent hydrolases"/>
    <property type="match status" value="1"/>
</dbReference>
<dbReference type="Proteomes" id="UP000274920">
    <property type="component" value="Unassembled WGS sequence"/>
</dbReference>
<feature type="binding site" evidence="3">
    <location>
        <position position="152"/>
    </location>
    <ligand>
        <name>a divalent metal cation</name>
        <dbReference type="ChEBI" id="CHEBI:60240"/>
        <label>2</label>
    </ligand>
</feature>
<dbReference type="GO" id="GO:0004536">
    <property type="term" value="F:DNA nuclease activity"/>
    <property type="evidence" value="ECO:0007669"/>
    <property type="project" value="InterPro"/>
</dbReference>
<dbReference type="InterPro" id="IPR032466">
    <property type="entry name" value="Metal_Hydrolase"/>
</dbReference>
<dbReference type="PROSITE" id="PS01091">
    <property type="entry name" value="TATD_3"/>
    <property type="match status" value="1"/>
</dbReference>
<dbReference type="PIRSF" id="PIRSF005902">
    <property type="entry name" value="DNase_TatD"/>
    <property type="match status" value="1"/>
</dbReference>
<feature type="binding site" evidence="3">
    <location>
        <position position="8"/>
    </location>
    <ligand>
        <name>a divalent metal cation</name>
        <dbReference type="ChEBI" id="CHEBI:60240"/>
        <label>1</label>
    </ligand>
</feature>
<evidence type="ECO:0000256" key="3">
    <source>
        <dbReference type="PIRSR" id="PIRSR005902-1"/>
    </source>
</evidence>
<dbReference type="EMBL" id="RHJS01000002">
    <property type="protein sequence ID" value="RRK34354.1"/>
    <property type="molecule type" value="Genomic_DNA"/>
</dbReference>
<dbReference type="InterPro" id="IPR018228">
    <property type="entry name" value="DNase_TatD-rel_CS"/>
</dbReference>
<keyword evidence="2" id="KW-0378">Hydrolase</keyword>
<feature type="binding site" evidence="3">
    <location>
        <position position="6"/>
    </location>
    <ligand>
        <name>a divalent metal cation</name>
        <dbReference type="ChEBI" id="CHEBI:60240"/>
        <label>1</label>
    </ligand>
</feature>
<dbReference type="PANTHER" id="PTHR46124">
    <property type="entry name" value="D-AMINOACYL-TRNA DEACYLASE"/>
    <property type="match status" value="1"/>
</dbReference>
<gene>
    <name evidence="4" type="ORF">EBB54_25735</name>
</gene>
<dbReference type="NCBIfam" id="TIGR00010">
    <property type="entry name" value="YchF/TatD family DNA exonuclease"/>
    <property type="match status" value="1"/>
</dbReference>
<proteinExistence type="predicted"/>
<dbReference type="GO" id="GO:0046872">
    <property type="term" value="F:metal ion binding"/>
    <property type="evidence" value="ECO:0007669"/>
    <property type="project" value="UniProtKB-KW"/>
</dbReference>
<dbReference type="Gene3D" id="3.20.20.140">
    <property type="entry name" value="Metal-dependent hydrolases"/>
    <property type="match status" value="1"/>
</dbReference>
<dbReference type="InterPro" id="IPR015991">
    <property type="entry name" value="TatD/YcfH-like"/>
</dbReference>
<name>A0A3R8LJ03_9FIRM</name>
<dbReference type="AlphaFoldDB" id="A0A3R8LJ03"/>
<dbReference type="InterPro" id="IPR001130">
    <property type="entry name" value="TatD-like"/>
</dbReference>
<organism evidence="4 5">
    <name type="scientific">Schaedlerella arabinosiphila</name>
    <dbReference type="NCBI Taxonomy" id="2044587"/>
    <lineage>
        <taxon>Bacteria</taxon>
        <taxon>Bacillati</taxon>
        <taxon>Bacillota</taxon>
        <taxon>Clostridia</taxon>
        <taxon>Lachnospirales</taxon>
        <taxon>Lachnospiraceae</taxon>
        <taxon>Schaedlerella</taxon>
    </lineage>
</organism>
<dbReference type="PANTHER" id="PTHR46124:SF2">
    <property type="entry name" value="D-AMINOACYL-TRNA DEACYLASE"/>
    <property type="match status" value="1"/>
</dbReference>
<feature type="binding site" evidence="3">
    <location>
        <position position="92"/>
    </location>
    <ligand>
        <name>a divalent metal cation</name>
        <dbReference type="ChEBI" id="CHEBI:60240"/>
        <label>1</label>
    </ligand>
</feature>
<accession>A0A3R8LJ03</accession>
<dbReference type="FunFam" id="3.20.20.140:FF:000005">
    <property type="entry name" value="TatD family hydrolase"/>
    <property type="match status" value="1"/>
</dbReference>
<keyword evidence="1 3" id="KW-0479">Metal-binding</keyword>
<comment type="caution">
    <text evidence="4">The sequence shown here is derived from an EMBL/GenBank/DDBJ whole genome shotgun (WGS) entry which is preliminary data.</text>
</comment>